<keyword evidence="7 10" id="KW-0238">DNA-binding</keyword>
<evidence type="ECO:0000256" key="8">
    <source>
        <dbReference type="ARBA" id="ARBA00023211"/>
    </source>
</evidence>
<sequence length="288" mass="33008">MAWRNVIISHHCKISSKLGSLLVQTIDNSYQIPLSDLDMVLIESPRAMISTHALSQLCDRNIAVIFCDERMQPMGQIMPFNGTDSQRAHILNQMQWQEERKDMLWQSIVKAKICNQAYVLAQQDVADYDDVAKLADQVVPGDTNNREAVAAHMYFPRLFSYEFTRGDDENPINSVLNYGYAILMSEVARQISVNGYLCHFGIHHDNVNNQWNFPCDLMEPFRPIVDKFVIENELKEINPETKRKLVDLLLTPCPEYHTSLSLAIGKYVHDCISYLNGSEKLPTVELEQ</sequence>
<dbReference type="EMBL" id="MWWU01000004">
    <property type="protein sequence ID" value="OZG55160.1"/>
    <property type="molecule type" value="Genomic_DNA"/>
</dbReference>
<proteinExistence type="inferred from homology"/>
<dbReference type="Pfam" id="PF01867">
    <property type="entry name" value="Cas_Cas1"/>
    <property type="match status" value="1"/>
</dbReference>
<evidence type="ECO:0000313" key="12">
    <source>
        <dbReference type="Proteomes" id="UP000228976"/>
    </source>
</evidence>
<dbReference type="GO" id="GO:0046872">
    <property type="term" value="F:metal ion binding"/>
    <property type="evidence" value="ECO:0007669"/>
    <property type="project" value="UniProtKB-UniRule"/>
</dbReference>
<evidence type="ECO:0000256" key="7">
    <source>
        <dbReference type="ARBA" id="ARBA00023125"/>
    </source>
</evidence>
<dbReference type="PANTHER" id="PTHR34353:SF2">
    <property type="entry name" value="CRISPR-ASSOCIATED ENDONUCLEASE CAS1 1"/>
    <property type="match status" value="1"/>
</dbReference>
<accession>A0A261F7N5</accession>
<dbReference type="PANTHER" id="PTHR34353">
    <property type="entry name" value="CRISPR-ASSOCIATED ENDONUCLEASE CAS1 1"/>
    <property type="match status" value="1"/>
</dbReference>
<dbReference type="GO" id="GO:0051607">
    <property type="term" value="P:defense response to virus"/>
    <property type="evidence" value="ECO:0007669"/>
    <property type="project" value="UniProtKB-UniRule"/>
</dbReference>
<comment type="subunit">
    <text evidence="9 10">Homodimer, forms a heterotetramer with a Cas2 homodimer.</text>
</comment>
<evidence type="ECO:0000256" key="2">
    <source>
        <dbReference type="ARBA" id="ARBA00022723"/>
    </source>
</evidence>
<dbReference type="Gene3D" id="1.20.120.920">
    <property type="entry name" value="CRISPR-associated endonuclease Cas1, C-terminal domain"/>
    <property type="match status" value="1"/>
</dbReference>
<dbReference type="GO" id="GO:0016787">
    <property type="term" value="F:hydrolase activity"/>
    <property type="evidence" value="ECO:0007669"/>
    <property type="project" value="UniProtKB-KW"/>
</dbReference>
<keyword evidence="5 10" id="KW-0460">Magnesium</keyword>
<dbReference type="InterPro" id="IPR050646">
    <property type="entry name" value="Cas1"/>
</dbReference>
<evidence type="ECO:0000256" key="10">
    <source>
        <dbReference type="HAMAP-Rule" id="MF_01470"/>
    </source>
</evidence>
<feature type="binding site" evidence="10">
    <location>
        <position position="219"/>
    </location>
    <ligand>
        <name>Mn(2+)</name>
        <dbReference type="ChEBI" id="CHEBI:29035"/>
    </ligand>
</feature>
<feature type="binding site" evidence="10">
    <location>
        <position position="147"/>
    </location>
    <ligand>
        <name>Mn(2+)</name>
        <dbReference type="ChEBI" id="CHEBI:29035"/>
    </ligand>
</feature>
<reference evidence="11 12" key="1">
    <citation type="journal article" date="2017" name="BMC Genomics">
        <title>Comparative genomic and phylogenomic analyses of the Bifidobacteriaceae family.</title>
        <authorList>
            <person name="Lugli G.A."/>
            <person name="Milani C."/>
            <person name="Turroni F."/>
            <person name="Duranti S."/>
            <person name="Mancabelli L."/>
            <person name="Mangifesta M."/>
            <person name="Ferrario C."/>
            <person name="Modesto M."/>
            <person name="Mattarelli P."/>
            <person name="Jiri K."/>
            <person name="van Sinderen D."/>
            <person name="Ventura M."/>
        </authorList>
    </citation>
    <scope>NUCLEOTIDE SEQUENCE [LARGE SCALE GENOMIC DNA]</scope>
    <source>
        <strain evidence="11 12">LMG 21773</strain>
    </source>
</reference>
<feature type="binding site" evidence="10">
    <location>
        <position position="204"/>
    </location>
    <ligand>
        <name>Mn(2+)</name>
        <dbReference type="ChEBI" id="CHEBI:29035"/>
    </ligand>
</feature>
<keyword evidence="3 10" id="KW-0255">Endonuclease</keyword>
<evidence type="ECO:0000256" key="6">
    <source>
        <dbReference type="ARBA" id="ARBA00023118"/>
    </source>
</evidence>
<keyword evidence="4 10" id="KW-0378">Hydrolase</keyword>
<organism evidence="11 12">
    <name type="scientific">Aeriscardovia aeriphila</name>
    <dbReference type="NCBI Taxonomy" id="218139"/>
    <lineage>
        <taxon>Bacteria</taxon>
        <taxon>Bacillati</taxon>
        <taxon>Actinomycetota</taxon>
        <taxon>Actinomycetes</taxon>
        <taxon>Bifidobacteriales</taxon>
        <taxon>Bifidobacteriaceae</taxon>
        <taxon>Aeriscardovia</taxon>
    </lineage>
</organism>
<evidence type="ECO:0000256" key="5">
    <source>
        <dbReference type="ARBA" id="ARBA00022842"/>
    </source>
</evidence>
<keyword evidence="12" id="KW-1185">Reference proteome</keyword>
<keyword evidence="6 10" id="KW-0051">Antiviral defense</keyword>
<dbReference type="RefSeq" id="WP_094690227.1">
    <property type="nucleotide sequence ID" value="NZ_JACBYZ010000001.1"/>
</dbReference>
<keyword evidence="1 10" id="KW-0540">Nuclease</keyword>
<gene>
    <name evidence="10" type="primary">cas1</name>
    <name evidence="11" type="ORF">AEAE_1138</name>
</gene>
<keyword evidence="8 10" id="KW-0464">Manganese</keyword>
<dbReference type="Proteomes" id="UP000228976">
    <property type="component" value="Unassembled WGS sequence"/>
</dbReference>
<dbReference type="NCBIfam" id="TIGR03639">
    <property type="entry name" value="cas1_NMENI"/>
    <property type="match status" value="1"/>
</dbReference>
<comment type="similarity">
    <text evidence="10">Belongs to the CRISPR-associated endonuclease Cas1 family.</text>
</comment>
<keyword evidence="2 10" id="KW-0479">Metal-binding</keyword>
<dbReference type="OrthoDB" id="1550386at2"/>
<dbReference type="InterPro" id="IPR002729">
    <property type="entry name" value="CRISPR-assoc_Cas1"/>
</dbReference>
<comment type="caution">
    <text evidence="11">The sequence shown here is derived from an EMBL/GenBank/DDBJ whole genome shotgun (WGS) entry which is preliminary data.</text>
</comment>
<dbReference type="GO" id="GO:0043571">
    <property type="term" value="P:maintenance of CRISPR repeat elements"/>
    <property type="evidence" value="ECO:0007669"/>
    <property type="project" value="UniProtKB-UniRule"/>
</dbReference>
<name>A0A261F7N5_9BIFI</name>
<dbReference type="AlphaFoldDB" id="A0A261F7N5"/>
<evidence type="ECO:0000256" key="3">
    <source>
        <dbReference type="ARBA" id="ARBA00022759"/>
    </source>
</evidence>
<evidence type="ECO:0000313" key="11">
    <source>
        <dbReference type="EMBL" id="OZG55160.1"/>
    </source>
</evidence>
<dbReference type="InterPro" id="IPR042211">
    <property type="entry name" value="CRISPR-assoc_Cas1_N"/>
</dbReference>
<evidence type="ECO:0000256" key="4">
    <source>
        <dbReference type="ARBA" id="ARBA00022801"/>
    </source>
</evidence>
<dbReference type="InterPro" id="IPR042206">
    <property type="entry name" value="CRISPR-assoc_Cas1_C"/>
</dbReference>
<dbReference type="InterPro" id="IPR019855">
    <property type="entry name" value="CRISPR-assoc_Cas1_NMENI"/>
</dbReference>
<comment type="cofactor">
    <cofactor evidence="10">
        <name>Mg(2+)</name>
        <dbReference type="ChEBI" id="CHEBI:18420"/>
    </cofactor>
    <cofactor evidence="10">
        <name>Mn(2+)</name>
        <dbReference type="ChEBI" id="CHEBI:29035"/>
    </cofactor>
</comment>
<dbReference type="EC" id="3.1.-.-" evidence="10"/>
<dbReference type="HAMAP" id="MF_01470">
    <property type="entry name" value="Cas1"/>
    <property type="match status" value="1"/>
</dbReference>
<protein>
    <recommendedName>
        <fullName evidence="10">CRISPR-associated endonuclease Cas1</fullName>
        <ecNumber evidence="10">3.1.-.-</ecNumber>
    </recommendedName>
</protein>
<evidence type="ECO:0000256" key="1">
    <source>
        <dbReference type="ARBA" id="ARBA00022722"/>
    </source>
</evidence>
<dbReference type="GO" id="GO:0004520">
    <property type="term" value="F:DNA endonuclease activity"/>
    <property type="evidence" value="ECO:0007669"/>
    <property type="project" value="InterPro"/>
</dbReference>
<comment type="function">
    <text evidence="10">CRISPR (clustered regularly interspaced short palindromic repeat), is an adaptive immune system that provides protection against mobile genetic elements (viruses, transposable elements and conjugative plasmids). CRISPR clusters contain spacers, sequences complementary to antecedent mobile elements, and target invading nucleic acids. CRISPR clusters are transcribed and processed into CRISPR RNA (crRNA). Acts as a dsDNA endonuclease. Involved in the integration of spacer DNA into the CRISPR cassette.</text>
</comment>
<dbReference type="Gene3D" id="3.100.10.20">
    <property type="entry name" value="CRISPR-associated endonuclease Cas1, N-terminal domain"/>
    <property type="match status" value="1"/>
</dbReference>
<dbReference type="GO" id="GO:0003677">
    <property type="term" value="F:DNA binding"/>
    <property type="evidence" value="ECO:0007669"/>
    <property type="project" value="UniProtKB-KW"/>
</dbReference>
<evidence type="ECO:0000256" key="9">
    <source>
        <dbReference type="ARBA" id="ARBA00038592"/>
    </source>
</evidence>
<dbReference type="NCBIfam" id="TIGR00287">
    <property type="entry name" value="cas1"/>
    <property type="match status" value="1"/>
</dbReference>